<protein>
    <recommendedName>
        <fullName evidence="8">Large ribosomal subunit protein eL14 domain-containing protein</fullName>
    </recommendedName>
</protein>
<evidence type="ECO:0000256" key="4">
    <source>
        <dbReference type="ARBA" id="ARBA00023242"/>
    </source>
</evidence>
<dbReference type="EMBL" id="CP119904">
    <property type="protein sequence ID" value="WFD24013.1"/>
    <property type="molecule type" value="Genomic_DNA"/>
</dbReference>
<keyword evidence="3" id="KW-0689">Ribosomal protein</keyword>
<proteinExistence type="inferred from homology"/>
<dbReference type="PANTHER" id="PTHR11127">
    <property type="entry name" value="60S RIBOSOMAL PROTEIN L14"/>
    <property type="match status" value="1"/>
</dbReference>
<organism evidence="9 10">
    <name type="scientific">Malassezia equina</name>
    <dbReference type="NCBI Taxonomy" id="1381935"/>
    <lineage>
        <taxon>Eukaryota</taxon>
        <taxon>Fungi</taxon>
        <taxon>Dikarya</taxon>
        <taxon>Basidiomycota</taxon>
        <taxon>Ustilaginomycotina</taxon>
        <taxon>Malasseziomycetes</taxon>
        <taxon>Malasseziales</taxon>
        <taxon>Malasseziaceae</taxon>
        <taxon>Malassezia</taxon>
    </lineage>
</organism>
<evidence type="ECO:0000256" key="3">
    <source>
        <dbReference type="ARBA" id="ARBA00022980"/>
    </source>
</evidence>
<sequence>MPVQGVSFKRYVEVGRVALITKGESKGKLVTIVEIVDQNRAVVDGPSTGVPRQVMAYRDMTLTRFVIKVPRAAGTPAVKKAFDASGVAEKWAESKWAKTLAAREARKNTTDFERFTVQVLKKQRRAILGAAAKKSTPTSAMAAAGEAEDRPAPLTAQEQGMFPLLMHADDVLKARLAADEKYVRRIAKRVAHLAKWETDTERDAVSLLLDTDLKLFRQHIERLHASADSTTAREIQAYEREAESLHQQCEQEKAQVSELKAELEQAQLVRAQKLEYNDIARKILVYPTPEAMDAKLQGLRDRIQSLQQDVEHYDQAHTSAKSGLQDVSATLSALHASVSASLGTTTARAQEQPSVSKSVHSADESASLKRSHEEVHSNASGTDPKRPKGAGTESPEGSSTAS</sequence>
<evidence type="ECO:0000256" key="5">
    <source>
        <dbReference type="ARBA" id="ARBA00023274"/>
    </source>
</evidence>
<dbReference type="SUPFAM" id="SSF50104">
    <property type="entry name" value="Translation proteins SH3-like domain"/>
    <property type="match status" value="1"/>
</dbReference>
<evidence type="ECO:0000313" key="10">
    <source>
        <dbReference type="Proteomes" id="UP001214415"/>
    </source>
</evidence>
<dbReference type="GO" id="GO:0006397">
    <property type="term" value="P:mRNA processing"/>
    <property type="evidence" value="ECO:0007669"/>
    <property type="project" value="InterPro"/>
</dbReference>
<evidence type="ECO:0000313" key="9">
    <source>
        <dbReference type="EMBL" id="WFD24013.1"/>
    </source>
</evidence>
<dbReference type="Gene3D" id="2.30.30.30">
    <property type="match status" value="1"/>
</dbReference>
<keyword evidence="5" id="KW-0687">Ribonucleoprotein</keyword>
<dbReference type="InterPro" id="IPR008991">
    <property type="entry name" value="Translation_prot_SH3-like_sf"/>
</dbReference>
<feature type="domain" description="Large ribosomal subunit protein eL14" evidence="8">
    <location>
        <begin position="51"/>
        <end position="125"/>
    </location>
</feature>
<feature type="compositionally biased region" description="Polar residues" evidence="7">
    <location>
        <begin position="344"/>
        <end position="359"/>
    </location>
</feature>
<dbReference type="PANTHER" id="PTHR11127:SF2">
    <property type="entry name" value="LARGE RIBOSOMAL SUBUNIT PROTEIN EL14"/>
    <property type="match status" value="1"/>
</dbReference>
<comment type="subcellular location">
    <subcellularLocation>
        <location evidence="1">Nucleus</location>
    </subcellularLocation>
</comment>
<evidence type="ECO:0000256" key="2">
    <source>
        <dbReference type="ARBA" id="ARBA00006592"/>
    </source>
</evidence>
<dbReference type="InterPro" id="IPR014722">
    <property type="entry name" value="Rib_uL2_dom2"/>
</dbReference>
<evidence type="ECO:0000256" key="7">
    <source>
        <dbReference type="SAM" id="MobiDB-lite"/>
    </source>
</evidence>
<dbReference type="Proteomes" id="UP001214415">
    <property type="component" value="Chromosome 5"/>
</dbReference>
<feature type="region of interest" description="Disordered" evidence="7">
    <location>
        <begin position="344"/>
        <end position="402"/>
    </location>
</feature>
<dbReference type="GO" id="GO:0003723">
    <property type="term" value="F:RNA binding"/>
    <property type="evidence" value="ECO:0007669"/>
    <property type="project" value="InterPro"/>
</dbReference>
<dbReference type="Pfam" id="PF05615">
    <property type="entry name" value="THOC7"/>
    <property type="match status" value="1"/>
</dbReference>
<dbReference type="Gene3D" id="6.10.250.2270">
    <property type="match status" value="1"/>
</dbReference>
<dbReference type="InterPro" id="IPR039660">
    <property type="entry name" value="Ribosomal_eL14"/>
</dbReference>
<keyword evidence="10" id="KW-1185">Reference proteome</keyword>
<keyword evidence="4" id="KW-0539">Nucleus</keyword>
<keyword evidence="6" id="KW-0175">Coiled coil</keyword>
<dbReference type="GO" id="GO:0000445">
    <property type="term" value="C:THO complex part of transcription export complex"/>
    <property type="evidence" value="ECO:0007669"/>
    <property type="project" value="InterPro"/>
</dbReference>
<feature type="coiled-coil region" evidence="6">
    <location>
        <begin position="235"/>
        <end position="269"/>
    </location>
</feature>
<dbReference type="CDD" id="cd23702">
    <property type="entry name" value="eL14"/>
    <property type="match status" value="1"/>
</dbReference>
<dbReference type="InterPro" id="IPR002784">
    <property type="entry name" value="Ribosomal_eL14_dom"/>
</dbReference>
<dbReference type="AlphaFoldDB" id="A0AAF0EEB5"/>
<dbReference type="InterPro" id="IPR008501">
    <property type="entry name" value="THOC7/Mft1"/>
</dbReference>
<comment type="similarity">
    <text evidence="2">Belongs to the eukaryotic ribosomal protein eL14 family.</text>
</comment>
<dbReference type="GO" id="GO:0042273">
    <property type="term" value="P:ribosomal large subunit biogenesis"/>
    <property type="evidence" value="ECO:0007669"/>
    <property type="project" value="TreeGrafter"/>
</dbReference>
<dbReference type="GO" id="GO:0006412">
    <property type="term" value="P:translation"/>
    <property type="evidence" value="ECO:0007669"/>
    <property type="project" value="InterPro"/>
</dbReference>
<evidence type="ECO:0000256" key="1">
    <source>
        <dbReference type="ARBA" id="ARBA00004123"/>
    </source>
</evidence>
<evidence type="ECO:0000259" key="8">
    <source>
        <dbReference type="Pfam" id="PF01929"/>
    </source>
</evidence>
<name>A0AAF0EEB5_9BASI</name>
<reference evidence="9" key="1">
    <citation type="submission" date="2023-03" db="EMBL/GenBank/DDBJ databases">
        <title>Mating type loci evolution in Malassezia.</title>
        <authorList>
            <person name="Coelho M.A."/>
        </authorList>
    </citation>
    <scope>NUCLEOTIDE SEQUENCE</scope>
    <source>
        <strain evidence="9">CBS 12830</strain>
    </source>
</reference>
<accession>A0AAF0EEB5</accession>
<dbReference type="GO" id="GO:0003735">
    <property type="term" value="F:structural constituent of ribosome"/>
    <property type="evidence" value="ECO:0007669"/>
    <property type="project" value="InterPro"/>
</dbReference>
<evidence type="ECO:0000256" key="6">
    <source>
        <dbReference type="SAM" id="Coils"/>
    </source>
</evidence>
<feature type="compositionally biased region" description="Basic and acidic residues" evidence="7">
    <location>
        <begin position="360"/>
        <end position="376"/>
    </location>
</feature>
<dbReference type="Pfam" id="PF01929">
    <property type="entry name" value="Ribosomal_L14e"/>
    <property type="match status" value="1"/>
</dbReference>
<gene>
    <name evidence="9" type="ORF">MEQU1_002710</name>
</gene>
<dbReference type="GO" id="GO:0022625">
    <property type="term" value="C:cytosolic large ribosomal subunit"/>
    <property type="evidence" value="ECO:0007669"/>
    <property type="project" value="TreeGrafter"/>
</dbReference>